<feature type="chain" id="PRO_5004342447" description="Heme haloperoxidase family profile domain-containing protein" evidence="8">
    <location>
        <begin position="23"/>
        <end position="429"/>
    </location>
</feature>
<evidence type="ECO:0000256" key="3">
    <source>
        <dbReference type="ARBA" id="ARBA00022617"/>
    </source>
</evidence>
<keyword evidence="2" id="KW-0575">Peroxidase</keyword>
<accession>R0IMB3</accession>
<keyword evidence="11" id="KW-1185">Reference proteome</keyword>
<dbReference type="Gene3D" id="1.10.489.10">
    <property type="entry name" value="Chloroperoxidase-like"/>
    <property type="match status" value="1"/>
</dbReference>
<dbReference type="GeneID" id="19400845"/>
<proteinExistence type="inferred from homology"/>
<evidence type="ECO:0000256" key="5">
    <source>
        <dbReference type="ARBA" id="ARBA00023002"/>
    </source>
</evidence>
<evidence type="ECO:0000256" key="8">
    <source>
        <dbReference type="SAM" id="SignalP"/>
    </source>
</evidence>
<evidence type="ECO:0000256" key="7">
    <source>
        <dbReference type="ARBA" id="ARBA00025795"/>
    </source>
</evidence>
<dbReference type="SUPFAM" id="SSF47571">
    <property type="entry name" value="Cloroperoxidase"/>
    <property type="match status" value="1"/>
</dbReference>
<keyword evidence="4" id="KW-0479">Metal-binding</keyword>
<evidence type="ECO:0000313" key="10">
    <source>
        <dbReference type="EMBL" id="EOA86130.1"/>
    </source>
</evidence>
<keyword evidence="6" id="KW-0408">Iron</keyword>
<keyword evidence="3" id="KW-0349">Heme</keyword>
<keyword evidence="8" id="KW-0732">Signal</keyword>
<dbReference type="PANTHER" id="PTHR33577">
    <property type="entry name" value="STERIGMATOCYSTIN BIOSYNTHESIS PEROXIDASE STCC-RELATED"/>
    <property type="match status" value="1"/>
</dbReference>
<dbReference type="AlphaFoldDB" id="R0IMB3"/>
<dbReference type="GO" id="GO:0004601">
    <property type="term" value="F:peroxidase activity"/>
    <property type="evidence" value="ECO:0007669"/>
    <property type="project" value="UniProtKB-KW"/>
</dbReference>
<keyword evidence="5" id="KW-0560">Oxidoreductase</keyword>
<dbReference type="PROSITE" id="PS51405">
    <property type="entry name" value="HEME_HALOPEROXIDASE"/>
    <property type="match status" value="1"/>
</dbReference>
<dbReference type="RefSeq" id="XP_008026145.1">
    <property type="nucleotide sequence ID" value="XM_008027954.1"/>
</dbReference>
<sequence length="429" mass="45672">MYLFRGLALALLAGTAPHLVSAWPTAILDAAASDPQLLRRAEEAVRALQGRQVGAGAATAVFEPLRIFNAQAQYVDVSEGSGHEYRAPGPGDLRGPCPGLNALANHNFLPRNGYASVTQYVEATSKVVGMAPGLALFLSTLAGAIDGDILSWSMGGKPSLMQGGLTGVLANGLIGSHNKYETDASPTRADLFQGGNNFKLVTSQFQQLIDYSPGGIVTMDSLMAFRAVRVNTQKKTNAYFFNGPFTGVLVQPAAYAFIFRFMANHTAENPTGILTHEVLQSWFGVQGKSGSYTAVQGGERIPENWYRRPIEYAYDVAYLVADALAAANLHPEFLDIGGNIGTPNSFVAVDVADLTSGVFNTDNLLKGNNLGCFLYQVAAQAKPDIIIGALTSLTDLVGNLVGSLSCPKLQSIDPSKLQQFPGYTRQPAY</sequence>
<dbReference type="HOGENOM" id="CLU_029871_3_2_1"/>
<evidence type="ECO:0000259" key="9">
    <source>
        <dbReference type="PROSITE" id="PS51405"/>
    </source>
</evidence>
<dbReference type="InterPro" id="IPR036851">
    <property type="entry name" value="Chloroperoxidase-like_sf"/>
</dbReference>
<dbReference type="Proteomes" id="UP000016935">
    <property type="component" value="Unassembled WGS sequence"/>
</dbReference>
<feature type="signal peptide" evidence="8">
    <location>
        <begin position="1"/>
        <end position="22"/>
    </location>
</feature>
<dbReference type="Pfam" id="PF01328">
    <property type="entry name" value="Peroxidase_2"/>
    <property type="match status" value="1"/>
</dbReference>
<reference evidence="10 11" key="1">
    <citation type="journal article" date="2012" name="PLoS Pathog.">
        <title>Diverse lifestyles and strategies of plant pathogenesis encoded in the genomes of eighteen Dothideomycetes fungi.</title>
        <authorList>
            <person name="Ohm R.A."/>
            <person name="Feau N."/>
            <person name="Henrissat B."/>
            <person name="Schoch C.L."/>
            <person name="Horwitz B.A."/>
            <person name="Barry K.W."/>
            <person name="Condon B.J."/>
            <person name="Copeland A.C."/>
            <person name="Dhillon B."/>
            <person name="Glaser F."/>
            <person name="Hesse C.N."/>
            <person name="Kosti I."/>
            <person name="LaButti K."/>
            <person name="Lindquist E.A."/>
            <person name="Lucas S."/>
            <person name="Salamov A.A."/>
            <person name="Bradshaw R.E."/>
            <person name="Ciuffetti L."/>
            <person name="Hamelin R.C."/>
            <person name="Kema G.H.J."/>
            <person name="Lawrence C."/>
            <person name="Scott J.A."/>
            <person name="Spatafora J.W."/>
            <person name="Turgeon B.G."/>
            <person name="de Wit P.J.G.M."/>
            <person name="Zhong S."/>
            <person name="Goodwin S.B."/>
            <person name="Grigoriev I.V."/>
        </authorList>
    </citation>
    <scope>NUCLEOTIDE SEQUENCE [LARGE SCALE GENOMIC DNA]</scope>
    <source>
        <strain evidence="11">28A</strain>
    </source>
</reference>
<reference evidence="10 11" key="2">
    <citation type="journal article" date="2013" name="PLoS Genet.">
        <title>Comparative genome structure, secondary metabolite, and effector coding capacity across Cochliobolus pathogens.</title>
        <authorList>
            <person name="Condon B.J."/>
            <person name="Leng Y."/>
            <person name="Wu D."/>
            <person name="Bushley K.E."/>
            <person name="Ohm R.A."/>
            <person name="Otillar R."/>
            <person name="Martin J."/>
            <person name="Schackwitz W."/>
            <person name="Grimwood J."/>
            <person name="MohdZainudin N."/>
            <person name="Xue C."/>
            <person name="Wang R."/>
            <person name="Manning V.A."/>
            <person name="Dhillon B."/>
            <person name="Tu Z.J."/>
            <person name="Steffenson B.J."/>
            <person name="Salamov A."/>
            <person name="Sun H."/>
            <person name="Lowry S."/>
            <person name="LaButti K."/>
            <person name="Han J."/>
            <person name="Copeland A."/>
            <person name="Lindquist E."/>
            <person name="Barry K."/>
            <person name="Schmutz J."/>
            <person name="Baker S.E."/>
            <person name="Ciuffetti L.M."/>
            <person name="Grigoriev I.V."/>
            <person name="Zhong S."/>
            <person name="Turgeon B.G."/>
        </authorList>
    </citation>
    <scope>NUCLEOTIDE SEQUENCE [LARGE SCALE GENOMIC DNA]</scope>
    <source>
        <strain evidence="11">28A</strain>
    </source>
</reference>
<name>R0IMB3_EXST2</name>
<organism evidence="10 11">
    <name type="scientific">Exserohilum turcicum (strain 28A)</name>
    <name type="common">Northern leaf blight fungus</name>
    <name type="synonym">Setosphaeria turcica</name>
    <dbReference type="NCBI Taxonomy" id="671987"/>
    <lineage>
        <taxon>Eukaryota</taxon>
        <taxon>Fungi</taxon>
        <taxon>Dikarya</taxon>
        <taxon>Ascomycota</taxon>
        <taxon>Pezizomycotina</taxon>
        <taxon>Dothideomycetes</taxon>
        <taxon>Pleosporomycetidae</taxon>
        <taxon>Pleosporales</taxon>
        <taxon>Pleosporineae</taxon>
        <taxon>Pleosporaceae</taxon>
        <taxon>Exserohilum</taxon>
    </lineage>
</organism>
<comment type="similarity">
    <text evidence="7">Belongs to the chloroperoxidase family.</text>
</comment>
<dbReference type="OrthoDB" id="407298at2759"/>
<dbReference type="InterPro" id="IPR000028">
    <property type="entry name" value="Chloroperoxidase"/>
</dbReference>
<protein>
    <recommendedName>
        <fullName evidence="9">Heme haloperoxidase family profile domain-containing protein</fullName>
    </recommendedName>
</protein>
<evidence type="ECO:0000256" key="1">
    <source>
        <dbReference type="ARBA" id="ARBA00001970"/>
    </source>
</evidence>
<feature type="domain" description="Heme haloperoxidase family profile" evidence="9">
    <location>
        <begin position="81"/>
        <end position="321"/>
    </location>
</feature>
<evidence type="ECO:0000256" key="2">
    <source>
        <dbReference type="ARBA" id="ARBA00022559"/>
    </source>
</evidence>
<gene>
    <name evidence="10" type="ORF">SETTUDRAFT_169259</name>
</gene>
<evidence type="ECO:0000313" key="11">
    <source>
        <dbReference type="Proteomes" id="UP000016935"/>
    </source>
</evidence>
<evidence type="ECO:0000256" key="4">
    <source>
        <dbReference type="ARBA" id="ARBA00022723"/>
    </source>
</evidence>
<comment type="cofactor">
    <cofactor evidence="1">
        <name>heme b</name>
        <dbReference type="ChEBI" id="CHEBI:60344"/>
    </cofactor>
</comment>
<dbReference type="PANTHER" id="PTHR33577:SF1">
    <property type="entry name" value="HEME HALOPEROXIDASE FAMILY PROFILE DOMAIN-CONTAINING PROTEIN"/>
    <property type="match status" value="1"/>
</dbReference>
<evidence type="ECO:0000256" key="6">
    <source>
        <dbReference type="ARBA" id="ARBA00023004"/>
    </source>
</evidence>
<dbReference type="GO" id="GO:0046872">
    <property type="term" value="F:metal ion binding"/>
    <property type="evidence" value="ECO:0007669"/>
    <property type="project" value="UniProtKB-KW"/>
</dbReference>
<dbReference type="eggNOG" id="ENOG502S6CG">
    <property type="taxonomic scope" value="Eukaryota"/>
</dbReference>
<dbReference type="EMBL" id="KB908604">
    <property type="protein sequence ID" value="EOA86130.1"/>
    <property type="molecule type" value="Genomic_DNA"/>
</dbReference>